<evidence type="ECO:0000256" key="1">
    <source>
        <dbReference type="ARBA" id="ARBA00010641"/>
    </source>
</evidence>
<name>A0A3Q8SCT8_9BACL</name>
<dbReference type="GO" id="GO:0016987">
    <property type="term" value="F:sigma factor activity"/>
    <property type="evidence" value="ECO:0007669"/>
    <property type="project" value="UniProtKB-KW"/>
</dbReference>
<keyword evidence="9" id="KW-1185">Reference proteome</keyword>
<dbReference type="NCBIfam" id="TIGR02950">
    <property type="entry name" value="SigM_subfam"/>
    <property type="match status" value="1"/>
</dbReference>
<dbReference type="InterPro" id="IPR013249">
    <property type="entry name" value="RNA_pol_sigma70_r4_t2"/>
</dbReference>
<feature type="domain" description="RNA polymerase sigma-70 region 2" evidence="6">
    <location>
        <begin position="10"/>
        <end position="75"/>
    </location>
</feature>
<dbReference type="AlphaFoldDB" id="A0A3Q8SCT8"/>
<dbReference type="InterPro" id="IPR014296">
    <property type="entry name" value="RNA_pol_sigma-M_bacilli"/>
</dbReference>
<dbReference type="SUPFAM" id="SSF88659">
    <property type="entry name" value="Sigma3 and sigma4 domains of RNA polymerase sigma factors"/>
    <property type="match status" value="1"/>
</dbReference>
<dbReference type="NCBIfam" id="TIGR02937">
    <property type="entry name" value="sigma70-ECF"/>
    <property type="match status" value="1"/>
</dbReference>
<sequence length="166" mass="19978">MTFLTIDKAYREYNSDVYRYLFYLCRNHHTAEDLMQETFCRAWGHLEQLPEKKIKPWLFRVSHNAYIDRLRKESRSSSYENEFFNRFVVEETPEICVLREEKRQELYQQLSSLPLSQQQAVLLYDIHGFSYQESANLMEISLAKFKITLYRARQKLRSQSKVIASA</sequence>
<dbReference type="PANTHER" id="PTHR43133">
    <property type="entry name" value="RNA POLYMERASE ECF-TYPE SIGMA FACTO"/>
    <property type="match status" value="1"/>
</dbReference>
<evidence type="ECO:0000313" key="8">
    <source>
        <dbReference type="EMBL" id="AZK47673.1"/>
    </source>
</evidence>
<dbReference type="Gene3D" id="1.10.1740.10">
    <property type="match status" value="1"/>
</dbReference>
<keyword evidence="4" id="KW-0238">DNA-binding</keyword>
<evidence type="ECO:0000256" key="3">
    <source>
        <dbReference type="ARBA" id="ARBA00023082"/>
    </source>
</evidence>
<dbReference type="InterPro" id="IPR013325">
    <property type="entry name" value="RNA_pol_sigma_r2"/>
</dbReference>
<evidence type="ECO:0000256" key="4">
    <source>
        <dbReference type="ARBA" id="ARBA00023125"/>
    </source>
</evidence>
<feature type="domain" description="RNA polymerase sigma factor 70 region 4 type 2" evidence="7">
    <location>
        <begin position="103"/>
        <end position="156"/>
    </location>
</feature>
<keyword evidence="5" id="KW-0804">Transcription</keyword>
<dbReference type="GO" id="GO:0006352">
    <property type="term" value="P:DNA-templated transcription initiation"/>
    <property type="evidence" value="ECO:0007669"/>
    <property type="project" value="InterPro"/>
</dbReference>
<evidence type="ECO:0000313" key="9">
    <source>
        <dbReference type="Proteomes" id="UP000273145"/>
    </source>
</evidence>
<comment type="similarity">
    <text evidence="1">Belongs to the sigma-70 factor family. ECF subfamily.</text>
</comment>
<evidence type="ECO:0000259" key="7">
    <source>
        <dbReference type="Pfam" id="PF08281"/>
    </source>
</evidence>
<dbReference type="RefSeq" id="WP_125083731.1">
    <property type="nucleotide sequence ID" value="NZ_CP034248.1"/>
</dbReference>
<dbReference type="Gene3D" id="1.10.10.10">
    <property type="entry name" value="Winged helix-like DNA-binding domain superfamily/Winged helix DNA-binding domain"/>
    <property type="match status" value="1"/>
</dbReference>
<dbReference type="InterPro" id="IPR014284">
    <property type="entry name" value="RNA_pol_sigma-70_dom"/>
</dbReference>
<dbReference type="Pfam" id="PF04542">
    <property type="entry name" value="Sigma70_r2"/>
    <property type="match status" value="1"/>
</dbReference>
<dbReference type="EMBL" id="CP034248">
    <property type="protein sequence ID" value="AZK47673.1"/>
    <property type="molecule type" value="Genomic_DNA"/>
</dbReference>
<dbReference type="GO" id="GO:0003677">
    <property type="term" value="F:DNA binding"/>
    <property type="evidence" value="ECO:0007669"/>
    <property type="project" value="UniProtKB-KW"/>
</dbReference>
<dbReference type="KEGG" id="plen:EIM92_17215"/>
<dbReference type="InterPro" id="IPR007627">
    <property type="entry name" value="RNA_pol_sigma70_r2"/>
</dbReference>
<evidence type="ECO:0000259" key="6">
    <source>
        <dbReference type="Pfam" id="PF04542"/>
    </source>
</evidence>
<evidence type="ECO:0000256" key="5">
    <source>
        <dbReference type="ARBA" id="ARBA00023163"/>
    </source>
</evidence>
<dbReference type="InterPro" id="IPR039425">
    <property type="entry name" value="RNA_pol_sigma-70-like"/>
</dbReference>
<dbReference type="InterPro" id="IPR036388">
    <property type="entry name" value="WH-like_DNA-bd_sf"/>
</dbReference>
<dbReference type="CDD" id="cd06171">
    <property type="entry name" value="Sigma70_r4"/>
    <property type="match status" value="1"/>
</dbReference>
<keyword evidence="2" id="KW-0805">Transcription regulation</keyword>
<dbReference type="PANTHER" id="PTHR43133:SF52">
    <property type="entry name" value="ECF RNA POLYMERASE SIGMA FACTOR SIGL"/>
    <property type="match status" value="1"/>
</dbReference>
<accession>A0A3Q8SCT8</accession>
<gene>
    <name evidence="8" type="ORF">EIM92_17215</name>
</gene>
<evidence type="ECO:0000256" key="2">
    <source>
        <dbReference type="ARBA" id="ARBA00023015"/>
    </source>
</evidence>
<organism evidence="8 9">
    <name type="scientific">Paenibacillus lentus</name>
    <dbReference type="NCBI Taxonomy" id="1338368"/>
    <lineage>
        <taxon>Bacteria</taxon>
        <taxon>Bacillati</taxon>
        <taxon>Bacillota</taxon>
        <taxon>Bacilli</taxon>
        <taxon>Bacillales</taxon>
        <taxon>Paenibacillaceae</taxon>
        <taxon>Paenibacillus</taxon>
    </lineage>
</organism>
<dbReference type="Proteomes" id="UP000273145">
    <property type="component" value="Chromosome"/>
</dbReference>
<dbReference type="SUPFAM" id="SSF88946">
    <property type="entry name" value="Sigma2 domain of RNA polymerase sigma factors"/>
    <property type="match status" value="1"/>
</dbReference>
<protein>
    <submittedName>
        <fullName evidence="8">Sigma-70 family RNA polymerase sigma factor</fullName>
    </submittedName>
</protein>
<proteinExistence type="inferred from homology"/>
<keyword evidence="3" id="KW-0731">Sigma factor</keyword>
<reference evidence="8 9" key="1">
    <citation type="submission" date="2018-11" db="EMBL/GenBank/DDBJ databases">
        <title>Genome sequencing of Paenibacillus lentus DSM25539(T).</title>
        <authorList>
            <person name="Kook J.-K."/>
            <person name="Park S.-N."/>
            <person name="Lim Y.K."/>
        </authorList>
    </citation>
    <scope>NUCLEOTIDE SEQUENCE [LARGE SCALE GENOMIC DNA]</scope>
    <source>
        <strain evidence="8 9">DSM 25539</strain>
    </source>
</reference>
<dbReference type="InterPro" id="IPR013324">
    <property type="entry name" value="RNA_pol_sigma_r3/r4-like"/>
</dbReference>
<dbReference type="OrthoDB" id="9795666at2"/>
<dbReference type="Pfam" id="PF08281">
    <property type="entry name" value="Sigma70_r4_2"/>
    <property type="match status" value="1"/>
</dbReference>